<evidence type="ECO:0000256" key="1">
    <source>
        <dbReference type="SAM" id="MobiDB-lite"/>
    </source>
</evidence>
<keyword evidence="2" id="KW-0472">Membrane</keyword>
<feature type="compositionally biased region" description="Polar residues" evidence="1">
    <location>
        <begin position="96"/>
        <end position="106"/>
    </location>
</feature>
<protein>
    <recommendedName>
        <fullName evidence="5">Holin</fullName>
    </recommendedName>
</protein>
<evidence type="ECO:0000256" key="2">
    <source>
        <dbReference type="SAM" id="Phobius"/>
    </source>
</evidence>
<keyword evidence="2" id="KW-1133">Transmembrane helix</keyword>
<dbReference type="RefSeq" id="WP_311708075.1">
    <property type="nucleotide sequence ID" value="NZ_JAVREL010000025.1"/>
</dbReference>
<feature type="transmembrane region" description="Helical" evidence="2">
    <location>
        <begin position="66"/>
        <end position="87"/>
    </location>
</feature>
<feature type="transmembrane region" description="Helical" evidence="2">
    <location>
        <begin position="41"/>
        <end position="60"/>
    </location>
</feature>
<feature type="region of interest" description="Disordered" evidence="1">
    <location>
        <begin position="1"/>
        <end position="29"/>
    </location>
</feature>
<sequence length="151" mass="15136">MLTDDVFTATNPSREDARRRTARSPAGVPGEGGGMSLGWKITVIVLAAAGVVSTPLIWLLDSPDTGQLAGASVQAAVGIAALVWALFQPSGNSADDTVVRTGQSRASDGGTAITGMRRPEGRGSGSAKADTTGDATATGDGSSAVCGIDYR</sequence>
<evidence type="ECO:0000313" key="3">
    <source>
        <dbReference type="EMBL" id="MDT0346950.1"/>
    </source>
</evidence>
<reference evidence="4" key="1">
    <citation type="submission" date="2023-07" db="EMBL/GenBank/DDBJ databases">
        <title>30 novel species of actinomycetes from the DSMZ collection.</title>
        <authorList>
            <person name="Nouioui I."/>
        </authorList>
    </citation>
    <scope>NUCLEOTIDE SEQUENCE [LARGE SCALE GENOMIC DNA]</scope>
    <source>
        <strain evidence="4">DSM 44938</strain>
    </source>
</reference>
<gene>
    <name evidence="3" type="ORF">RM590_30860</name>
</gene>
<organism evidence="3 4">
    <name type="scientific">Streptomyces litchfieldiae</name>
    <dbReference type="NCBI Taxonomy" id="3075543"/>
    <lineage>
        <taxon>Bacteria</taxon>
        <taxon>Bacillati</taxon>
        <taxon>Actinomycetota</taxon>
        <taxon>Actinomycetes</taxon>
        <taxon>Kitasatosporales</taxon>
        <taxon>Streptomycetaceae</taxon>
        <taxon>Streptomyces</taxon>
    </lineage>
</organism>
<keyword evidence="2" id="KW-0812">Transmembrane</keyword>
<keyword evidence="4" id="KW-1185">Reference proteome</keyword>
<comment type="caution">
    <text evidence="3">The sequence shown here is derived from an EMBL/GenBank/DDBJ whole genome shotgun (WGS) entry which is preliminary data.</text>
</comment>
<proteinExistence type="predicted"/>
<evidence type="ECO:0008006" key="5">
    <source>
        <dbReference type="Google" id="ProtNLM"/>
    </source>
</evidence>
<accession>A0ABU2MZ91</accession>
<feature type="region of interest" description="Disordered" evidence="1">
    <location>
        <begin position="96"/>
        <end position="140"/>
    </location>
</feature>
<feature type="compositionally biased region" description="Low complexity" evidence="1">
    <location>
        <begin position="125"/>
        <end position="140"/>
    </location>
</feature>
<name>A0ABU2MZ91_9ACTN</name>
<evidence type="ECO:0000313" key="4">
    <source>
        <dbReference type="Proteomes" id="UP001183246"/>
    </source>
</evidence>
<dbReference type="EMBL" id="JAVREL010000025">
    <property type="protein sequence ID" value="MDT0346950.1"/>
    <property type="molecule type" value="Genomic_DNA"/>
</dbReference>
<dbReference type="Proteomes" id="UP001183246">
    <property type="component" value="Unassembled WGS sequence"/>
</dbReference>